<sequence length="43" mass="4611">MDEVLQFLSDHYEGTVTAGLGIGRVLFDLTAPLAMAILNFLAS</sequence>
<accession>A0ABW6PRA6</accession>
<feature type="transmembrane region" description="Helical" evidence="1">
    <location>
        <begin position="20"/>
        <end position="42"/>
    </location>
</feature>
<protein>
    <submittedName>
        <fullName evidence="2">Uncharacterized protein</fullName>
    </submittedName>
</protein>
<keyword evidence="3" id="KW-1185">Reference proteome</keyword>
<keyword evidence="1" id="KW-0812">Transmembrane</keyword>
<proteinExistence type="predicted"/>
<dbReference type="Proteomes" id="UP001601444">
    <property type="component" value="Unassembled WGS sequence"/>
</dbReference>
<keyword evidence="1" id="KW-1133">Transmembrane helix</keyword>
<dbReference type="EMBL" id="JBIAMX010000011">
    <property type="protein sequence ID" value="MFF0544956.1"/>
    <property type="molecule type" value="Genomic_DNA"/>
</dbReference>
<reference evidence="2 3" key="1">
    <citation type="submission" date="2024-10" db="EMBL/GenBank/DDBJ databases">
        <title>The Natural Products Discovery Center: Release of the First 8490 Sequenced Strains for Exploring Actinobacteria Biosynthetic Diversity.</title>
        <authorList>
            <person name="Kalkreuter E."/>
            <person name="Kautsar S.A."/>
            <person name="Yang D."/>
            <person name="Bader C.D."/>
            <person name="Teijaro C.N."/>
            <person name="Fluegel L."/>
            <person name="Davis C.M."/>
            <person name="Simpson J.R."/>
            <person name="Lauterbach L."/>
            <person name="Steele A.D."/>
            <person name="Gui C."/>
            <person name="Meng S."/>
            <person name="Li G."/>
            <person name="Viehrig K."/>
            <person name="Ye F."/>
            <person name="Su P."/>
            <person name="Kiefer A.F."/>
            <person name="Nichols A."/>
            <person name="Cepeda A.J."/>
            <person name="Yan W."/>
            <person name="Fan B."/>
            <person name="Jiang Y."/>
            <person name="Adhikari A."/>
            <person name="Zheng C.-J."/>
            <person name="Schuster L."/>
            <person name="Cowan T.M."/>
            <person name="Smanski M.J."/>
            <person name="Chevrette M.G."/>
            <person name="De Carvalho L.P.S."/>
            <person name="Shen B."/>
        </authorList>
    </citation>
    <scope>NUCLEOTIDE SEQUENCE [LARGE SCALE GENOMIC DNA]</scope>
    <source>
        <strain evidence="2 3">NPDC004045</strain>
    </source>
</reference>
<comment type="caution">
    <text evidence="2">The sequence shown here is derived from an EMBL/GenBank/DDBJ whole genome shotgun (WGS) entry which is preliminary data.</text>
</comment>
<evidence type="ECO:0000313" key="3">
    <source>
        <dbReference type="Proteomes" id="UP001601444"/>
    </source>
</evidence>
<keyword evidence="1" id="KW-0472">Membrane</keyword>
<name>A0ABW6PRA6_9NOCA</name>
<evidence type="ECO:0000313" key="2">
    <source>
        <dbReference type="EMBL" id="MFF0544956.1"/>
    </source>
</evidence>
<dbReference type="RefSeq" id="WP_281004842.1">
    <property type="nucleotide sequence ID" value="NZ_JBIAMX010000011.1"/>
</dbReference>
<organism evidence="2 3">
    <name type="scientific">Nocardia thailandica</name>
    <dbReference type="NCBI Taxonomy" id="257275"/>
    <lineage>
        <taxon>Bacteria</taxon>
        <taxon>Bacillati</taxon>
        <taxon>Actinomycetota</taxon>
        <taxon>Actinomycetes</taxon>
        <taxon>Mycobacteriales</taxon>
        <taxon>Nocardiaceae</taxon>
        <taxon>Nocardia</taxon>
    </lineage>
</organism>
<gene>
    <name evidence="2" type="ORF">ACFYTF_19175</name>
</gene>
<evidence type="ECO:0000256" key="1">
    <source>
        <dbReference type="SAM" id="Phobius"/>
    </source>
</evidence>